<sequence length="489" mass="52952">MAEKENTQGGTVGKGSAALKMELGDSIGLLFDQILDELPESELIDSFKRIRESAKLGAKLGGLSKSVGAFKGGALGGLVQLEAELLPWANLEQQGWLRPMESLKYMFDEDGRKEFEANMHTRQGLTRRLENLERARGRTPYKDFIDADIRETRKALNKLDLDYKEPWRQRAEAEIARRRPLIDTVPPPKRHGWDETLASAWQGGTKGAELGAIFGPKGLLAGTGLGALAGLLSDYTKSPIGKLGAQDRLNSWQTLKFYLNRDAGADYLTRMQTDEALLKQQRQRVSRAKAGSFYQLDREKHDETLRQIDIEIAIQRGLKTPPDPWMKSRPIGNAQGVTTIVPAAPRGANLGASISNGPAKRAGQGGVDFKQSPSITMVTGARSSAGVGAVKPAPAASQLGTSINNRLLDQSFNMAQASPQALPVSASALSPQSGGSVALNYSPTISIAAGAQNPDAVRAAVDQGLASDARRLKTMIREIMREERRLAYA</sequence>
<proteinExistence type="predicted"/>
<dbReference type="eggNOG" id="COG3941">
    <property type="taxonomic scope" value="Bacteria"/>
</dbReference>
<evidence type="ECO:0000313" key="1">
    <source>
        <dbReference type="EMBL" id="EGJ51844.1"/>
    </source>
</evidence>
<evidence type="ECO:0000313" key="2">
    <source>
        <dbReference type="Proteomes" id="UP000007844"/>
    </source>
</evidence>
<dbReference type="Proteomes" id="UP000007844">
    <property type="component" value="Chromosome"/>
</dbReference>
<name>F3YY68_DESAF</name>
<accession>F3YY68</accession>
<gene>
    <name evidence="1" type="ORF">Desaf_3564</name>
</gene>
<protein>
    <submittedName>
        <fullName evidence="1">Uncharacterized protein</fullName>
    </submittedName>
</protein>
<dbReference type="RefSeq" id="WP_014261458.1">
    <property type="nucleotide sequence ID" value="NC_016629.1"/>
</dbReference>
<dbReference type="KEGG" id="daf:Desaf_3564"/>
<reference evidence="1 2" key="1">
    <citation type="journal article" date="2011" name="J. Bacteriol.">
        <title>Genome sequence of the mercury-methylating and pleomorphic Desulfovibrio africanus Strain Walvis Bay.</title>
        <authorList>
            <person name="Brown S.D."/>
            <person name="Wall J.D."/>
            <person name="Kucken A.M."/>
            <person name="Gilmour C.C."/>
            <person name="Podar M."/>
            <person name="Brandt C.C."/>
            <person name="Teshima H."/>
            <person name="Detter J.C."/>
            <person name="Han C.S."/>
            <person name="Land M.L."/>
            <person name="Lucas S."/>
            <person name="Han J."/>
            <person name="Pennacchio L."/>
            <person name="Nolan M."/>
            <person name="Pitluck S."/>
            <person name="Woyke T."/>
            <person name="Goodwin L."/>
            <person name="Palumbo A.V."/>
            <person name="Elias D.A."/>
        </authorList>
    </citation>
    <scope>NUCLEOTIDE SEQUENCE [LARGE SCALE GENOMIC DNA]</scope>
    <source>
        <strain evidence="1 2">Walvis Bay</strain>
    </source>
</reference>
<dbReference type="STRING" id="690850.Desaf_3564"/>
<keyword evidence="2" id="KW-1185">Reference proteome</keyword>
<organism evidence="1 2">
    <name type="scientific">Desulfocurvibacter africanus subsp. africanus str. Walvis Bay</name>
    <dbReference type="NCBI Taxonomy" id="690850"/>
    <lineage>
        <taxon>Bacteria</taxon>
        <taxon>Pseudomonadati</taxon>
        <taxon>Thermodesulfobacteriota</taxon>
        <taxon>Desulfovibrionia</taxon>
        <taxon>Desulfovibrionales</taxon>
        <taxon>Desulfovibrionaceae</taxon>
        <taxon>Desulfocurvibacter</taxon>
    </lineage>
</organism>
<dbReference type="AlphaFoldDB" id="F3YY68"/>
<dbReference type="HOGENOM" id="CLU_557503_0_0_7"/>
<dbReference type="EMBL" id="CP003221">
    <property type="protein sequence ID" value="EGJ51844.1"/>
    <property type="molecule type" value="Genomic_DNA"/>
</dbReference>